<reference evidence="2" key="2">
    <citation type="submission" date="2025-08" db="UniProtKB">
        <authorList>
            <consortium name="Ensembl"/>
        </authorList>
    </citation>
    <scope>IDENTIFICATION</scope>
</reference>
<evidence type="ECO:0000313" key="2">
    <source>
        <dbReference type="Ensembl" id="ENSOTSP00005112326.1"/>
    </source>
</evidence>
<reference evidence="3" key="1">
    <citation type="journal article" date="2018" name="PLoS ONE">
        <title>Chinook salmon (Oncorhynchus tshawytscha) genome and transcriptome.</title>
        <authorList>
            <person name="Christensen K.A."/>
            <person name="Leong J.S."/>
            <person name="Sakhrani D."/>
            <person name="Biagi C.A."/>
            <person name="Minkley D.R."/>
            <person name="Withler R.E."/>
            <person name="Rondeau E.B."/>
            <person name="Koop B.F."/>
            <person name="Devlin R.H."/>
        </authorList>
    </citation>
    <scope>NUCLEOTIDE SEQUENCE [LARGE SCALE GENOMIC DNA]</scope>
</reference>
<feature type="compositionally biased region" description="Basic and acidic residues" evidence="1">
    <location>
        <begin position="167"/>
        <end position="177"/>
    </location>
</feature>
<reference evidence="2" key="3">
    <citation type="submission" date="2025-09" db="UniProtKB">
        <authorList>
            <consortium name="Ensembl"/>
        </authorList>
    </citation>
    <scope>IDENTIFICATION</scope>
</reference>
<organism evidence="2 3">
    <name type="scientific">Oncorhynchus tshawytscha</name>
    <name type="common">Chinook salmon</name>
    <name type="synonym">Salmo tshawytscha</name>
    <dbReference type="NCBI Taxonomy" id="74940"/>
    <lineage>
        <taxon>Eukaryota</taxon>
        <taxon>Metazoa</taxon>
        <taxon>Chordata</taxon>
        <taxon>Craniata</taxon>
        <taxon>Vertebrata</taxon>
        <taxon>Euteleostomi</taxon>
        <taxon>Actinopterygii</taxon>
        <taxon>Neopterygii</taxon>
        <taxon>Teleostei</taxon>
        <taxon>Protacanthopterygii</taxon>
        <taxon>Salmoniformes</taxon>
        <taxon>Salmonidae</taxon>
        <taxon>Salmoninae</taxon>
        <taxon>Oncorhynchus</taxon>
    </lineage>
</organism>
<feature type="region of interest" description="Disordered" evidence="1">
    <location>
        <begin position="167"/>
        <end position="292"/>
    </location>
</feature>
<dbReference type="GeneTree" id="ENSGT00940000167059"/>
<proteinExistence type="predicted"/>
<name>A0AAZ3P6Z4_ONCTS</name>
<sequence>MWFICYTPQTGKSAVCVVLIVNVKDRTVSSCPGCRWARCCCEMLFVTQMPTTRYPRGVRNVEVEVDGEGSVHQPQTDATIFKSIQVDRHQNWSSLLLRSHMHCDRVEDGSVDRLGDRLRRREHSSGQDEREARYWTKELYDFEANDPDRWGHSGFKELYPEEFKSDWERDRGDDQNGHCRKKKTKSRLKTAKSKHLKKSSKKKKKKKKKKEENRTGESDGESSSDSVKQKMKSNKSKHKRKKSEREEESSSEKRGRRRKRQMDSHRDSGPESHKKRKNWKAGADKSEDSSED</sequence>
<dbReference type="AlphaFoldDB" id="A0AAZ3P6Z4"/>
<feature type="compositionally biased region" description="Basic residues" evidence="1">
    <location>
        <begin position="229"/>
        <end position="242"/>
    </location>
</feature>
<feature type="compositionally biased region" description="Basic and acidic residues" evidence="1">
    <location>
        <begin position="261"/>
        <end position="272"/>
    </location>
</feature>
<protein>
    <submittedName>
        <fullName evidence="2">Uncharacterized protein</fullName>
    </submittedName>
</protein>
<feature type="compositionally biased region" description="Basic residues" evidence="1">
    <location>
        <begin position="178"/>
        <end position="209"/>
    </location>
</feature>
<accession>A0AAZ3P6Z4</accession>
<dbReference type="PANTHER" id="PTHR46940">
    <property type="entry name" value="NKAP DOMAIN-CONTAINING 1"/>
    <property type="match status" value="1"/>
</dbReference>
<evidence type="ECO:0000256" key="1">
    <source>
        <dbReference type="SAM" id="MobiDB-lite"/>
    </source>
</evidence>
<evidence type="ECO:0000313" key="3">
    <source>
        <dbReference type="Proteomes" id="UP000694402"/>
    </source>
</evidence>
<keyword evidence="3" id="KW-1185">Reference proteome</keyword>
<dbReference type="PANTHER" id="PTHR46940:SF1">
    <property type="entry name" value="NKAP DOMAIN CONTAINING 1"/>
    <property type="match status" value="1"/>
</dbReference>
<dbReference type="Pfam" id="PF15692">
    <property type="entry name" value="NKAP"/>
    <property type="match status" value="1"/>
</dbReference>
<feature type="compositionally biased region" description="Basic and acidic residues" evidence="1">
    <location>
        <begin position="282"/>
        <end position="292"/>
    </location>
</feature>
<dbReference type="Ensembl" id="ENSOTST00005178346.1">
    <property type="protein sequence ID" value="ENSOTSP00005112326.1"/>
    <property type="gene ID" value="ENSOTSG00005057352.1"/>
</dbReference>
<feature type="compositionally biased region" description="Basic and acidic residues" evidence="1">
    <location>
        <begin position="243"/>
        <end position="253"/>
    </location>
</feature>
<dbReference type="InterPro" id="IPR043407">
    <property type="entry name" value="Nkap_D1"/>
</dbReference>
<gene>
    <name evidence="2" type="primary">nkapd1</name>
</gene>
<dbReference type="Proteomes" id="UP000694402">
    <property type="component" value="Unassembled WGS sequence"/>
</dbReference>